<name>A0A1E1J086_LEIGU</name>
<protein>
    <submittedName>
        <fullName evidence="3">Uncharacterized protein</fullName>
    </submittedName>
</protein>
<feature type="compositionally biased region" description="Basic and acidic residues" evidence="2">
    <location>
        <begin position="171"/>
        <end position="180"/>
    </location>
</feature>
<evidence type="ECO:0000256" key="2">
    <source>
        <dbReference type="SAM" id="MobiDB-lite"/>
    </source>
</evidence>
<gene>
    <name evidence="3" type="primary">LgM4147LRVhigh.28.01530.01540</name>
    <name evidence="3" type="ORF">BN36_2844900</name>
</gene>
<reference evidence="3" key="1">
    <citation type="submission" date="2012-08" db="EMBL/GenBank/DDBJ databases">
        <title>Comparative genomics of metastatic and non-metastatic Leishmania guyanensis provides insights into polygenic factors involved in Leishmania RNA virus infection.</title>
        <authorList>
            <person name="Smith D."/>
            <person name="Hertz-Fowler C."/>
            <person name="Martin R."/>
            <person name="Dickens N."/>
            <person name="Fasel N."/>
            <person name="Falquet L."/>
            <person name="Beverley S."/>
            <person name="Zangger H."/>
            <person name="Calderon-Copete S."/>
            <person name="Mottram J."/>
            <person name="Xenarios I."/>
        </authorList>
    </citation>
    <scope>NUCLEOTIDE SEQUENCE</scope>
    <source>
        <strain evidence="3">MHOM/BR/75/M4147/SSU:IR2SAT-LUC</strain>
    </source>
</reference>
<organism evidence="3">
    <name type="scientific">Leishmania guyanensis</name>
    <dbReference type="NCBI Taxonomy" id="5670"/>
    <lineage>
        <taxon>Eukaryota</taxon>
        <taxon>Discoba</taxon>
        <taxon>Euglenozoa</taxon>
        <taxon>Kinetoplastea</taxon>
        <taxon>Metakinetoplastina</taxon>
        <taxon>Trypanosomatida</taxon>
        <taxon>Trypanosomatidae</taxon>
        <taxon>Leishmaniinae</taxon>
        <taxon>Leishmania</taxon>
        <taxon>Leishmania guyanensis species complex</taxon>
    </lineage>
</organism>
<evidence type="ECO:0000256" key="1">
    <source>
        <dbReference type="SAM" id="Coils"/>
    </source>
</evidence>
<evidence type="ECO:0000313" key="3">
    <source>
        <dbReference type="EMBL" id="CCM16989.1"/>
    </source>
</evidence>
<feature type="region of interest" description="Disordered" evidence="2">
    <location>
        <begin position="596"/>
        <end position="627"/>
    </location>
</feature>
<dbReference type="EMBL" id="CALQ01001192">
    <property type="protein sequence ID" value="CCM16989.1"/>
    <property type="molecule type" value="Genomic_DNA"/>
</dbReference>
<feature type="compositionally biased region" description="Low complexity" evidence="2">
    <location>
        <begin position="184"/>
        <end position="202"/>
    </location>
</feature>
<feature type="region of interest" description="Disordered" evidence="2">
    <location>
        <begin position="76"/>
        <end position="95"/>
    </location>
</feature>
<feature type="region of interest" description="Disordered" evidence="2">
    <location>
        <begin position="138"/>
        <end position="216"/>
    </location>
</feature>
<accession>A0A1E1J086</accession>
<feature type="coiled-coil region" evidence="1">
    <location>
        <begin position="372"/>
        <end position="399"/>
    </location>
</feature>
<sequence>MLSKVMFTSAGPQPAFASLQNASSNSKMEVTDPLSMSSEATTTTVVTGGVAGRCPPCFTLYPTGADRVSALHDGDTDHLAPTASSPARGLDGVLSSASRTSKFGVAGQPSTPALPKRKYPKLLTQLAHELRWMHRNLRHRCDNPSKHRVNSVSDTSQRPSSRSSDSPSPHADGEGNEELRVTTSLRSSMRSSSYLRSEMMSRGGSTSTRHAHGTARNAKQYSLTLAKDEAKQVHPAALPEVTPDPYAPPSCQYVVRHLEVVDAEEDALGSARIDRPTDSVMGAEHAGGAYRAAGVLGTTYRDHGGSSYAAEFSRDDTSDVEEVGGAVTASPSDRQGLTVNGALAAQGIREGEQADDDAPASGDSYQVFFSRIVALQHQLHDLERQTARLRAVYEEEQQARLRSKSKGQHLSWTRTVEAANTIHFWRQKVSTLRLFEAQYMSILKLFQQNLQLVDPETEKAQQLWRSSASAAAKSGATPVAMQARRTFLSSPQVIAVQEQHLKSLGEQMKACWKTHTMLREELRHFEQCEVRVPHVTFTTAGMDIEHFIASLPPRIAPCVLRSVPSHSSMRSLDSLGSAETQMLLTAQNFSLTSSDYDTDENTAKAANASRKVADASGRGGNGCSHSSHPLTHPSLCPAAASASPLASYINLTSIVTSTPASPVIPKRLKYVIRSATLDHEESRGSSFKSCIAPLYMDSGTSTTNSQTRGHSERHVTFALEPEVLDARPRFSAHSRTVELLEQICLDKQALWCALPMLESALEERLGQLAQLRAQWNAATAGEALTPMPRVTSQVCEIVAPSDAGPECYAHAEAAASSQKSFSSTTTPEIKTEWSRRSSSKVNLEVCTKCSVM</sequence>
<keyword evidence="1" id="KW-0175">Coiled coil</keyword>
<feature type="region of interest" description="Disordered" evidence="2">
    <location>
        <begin position="15"/>
        <end position="36"/>
    </location>
</feature>
<feature type="compositionally biased region" description="Low complexity" evidence="2">
    <location>
        <begin position="151"/>
        <end position="169"/>
    </location>
</feature>
<feature type="compositionally biased region" description="Polar residues" evidence="2">
    <location>
        <begin position="18"/>
        <end position="36"/>
    </location>
</feature>
<feature type="region of interest" description="Disordered" evidence="2">
    <location>
        <begin position="101"/>
        <end position="120"/>
    </location>
</feature>
<proteinExistence type="predicted"/>
<dbReference type="AlphaFoldDB" id="A0A1E1J086"/>